<evidence type="ECO:0000313" key="2">
    <source>
        <dbReference type="EMBL" id="GJT36140.1"/>
    </source>
</evidence>
<accession>A0ABQ5DA56</accession>
<dbReference type="EMBL" id="BQNB010015111">
    <property type="protein sequence ID" value="GJT36140.1"/>
    <property type="molecule type" value="Genomic_DNA"/>
</dbReference>
<protein>
    <recommendedName>
        <fullName evidence="4">CCHC-type domain-containing protein</fullName>
    </recommendedName>
</protein>
<evidence type="ECO:0008006" key="4">
    <source>
        <dbReference type="Google" id="ProtNLM"/>
    </source>
</evidence>
<reference evidence="2" key="2">
    <citation type="submission" date="2022-01" db="EMBL/GenBank/DDBJ databases">
        <authorList>
            <person name="Yamashiro T."/>
            <person name="Shiraishi A."/>
            <person name="Satake H."/>
            <person name="Nakayama K."/>
        </authorList>
    </citation>
    <scope>NUCLEOTIDE SEQUENCE</scope>
</reference>
<feature type="region of interest" description="Disordered" evidence="1">
    <location>
        <begin position="164"/>
        <end position="189"/>
    </location>
</feature>
<evidence type="ECO:0000256" key="1">
    <source>
        <dbReference type="SAM" id="MobiDB-lite"/>
    </source>
</evidence>
<reference evidence="2" key="1">
    <citation type="journal article" date="2022" name="Int. J. Mol. Sci.">
        <title>Draft Genome of Tanacetum Coccineum: Genomic Comparison of Closely Related Tanacetum-Family Plants.</title>
        <authorList>
            <person name="Yamashiro T."/>
            <person name="Shiraishi A."/>
            <person name="Nakayama K."/>
            <person name="Satake H."/>
        </authorList>
    </citation>
    <scope>NUCLEOTIDE SEQUENCE</scope>
</reference>
<evidence type="ECO:0000313" key="3">
    <source>
        <dbReference type="Proteomes" id="UP001151760"/>
    </source>
</evidence>
<dbReference type="Proteomes" id="UP001151760">
    <property type="component" value="Unassembled WGS sequence"/>
</dbReference>
<proteinExistence type="predicted"/>
<feature type="compositionally biased region" description="Polar residues" evidence="1">
    <location>
        <begin position="165"/>
        <end position="180"/>
    </location>
</feature>
<comment type="caution">
    <text evidence="2">The sequence shown here is derived from an EMBL/GenBank/DDBJ whole genome shotgun (WGS) entry which is preliminary data.</text>
</comment>
<sequence length="217" mass="24874">MALISTSFMKIYKPINNNLRTSSNTRNKNVDNTLRISRYTRQTGQYENQRVVNVAGNMDTVGNQTGIQCYNCKGFGHTTRKHGLAKRAKDSSYHKDNIPELEAYYMYMAKIQEVIPAADEGTGPVFDKEPLEHVHTNDEYNVFAMENEHLVQHESINDTYVMEQCDSNTTPDSSDMSNNGEEADQDEQKFQEERALIASLIEQMKLEIDECKRMNNV</sequence>
<gene>
    <name evidence="2" type="ORF">Tco_0926559</name>
</gene>
<keyword evidence="3" id="KW-1185">Reference proteome</keyword>
<name>A0ABQ5DA56_9ASTR</name>
<organism evidence="2 3">
    <name type="scientific">Tanacetum coccineum</name>
    <dbReference type="NCBI Taxonomy" id="301880"/>
    <lineage>
        <taxon>Eukaryota</taxon>
        <taxon>Viridiplantae</taxon>
        <taxon>Streptophyta</taxon>
        <taxon>Embryophyta</taxon>
        <taxon>Tracheophyta</taxon>
        <taxon>Spermatophyta</taxon>
        <taxon>Magnoliopsida</taxon>
        <taxon>eudicotyledons</taxon>
        <taxon>Gunneridae</taxon>
        <taxon>Pentapetalae</taxon>
        <taxon>asterids</taxon>
        <taxon>campanulids</taxon>
        <taxon>Asterales</taxon>
        <taxon>Asteraceae</taxon>
        <taxon>Asteroideae</taxon>
        <taxon>Anthemideae</taxon>
        <taxon>Anthemidinae</taxon>
        <taxon>Tanacetum</taxon>
    </lineage>
</organism>